<accession>A0AAW1QTT7</accession>
<name>A0AAW1QTT7_9CHLO</name>
<feature type="region of interest" description="Disordered" evidence="1">
    <location>
        <begin position="1"/>
        <end position="22"/>
    </location>
</feature>
<dbReference type="Proteomes" id="UP001438707">
    <property type="component" value="Unassembled WGS sequence"/>
</dbReference>
<sequence>MRFATSTEREREPDLSQQHAAEKRRVFFRDRVGKAPFRPHDLLVQMTASYLRLIEMPDAQPPVMLTPIATPQHLTTTQLREQLVGDRFDRQPHFVKEFGDLYEEALPHELTEADLQDQRAPTVTGKLLPLGAVTQLFPLTLDTDCIVPWPSPGTCRDEDALMQGVNSHAHADLLQQRSRPLPDYVAFASIEVEQPVFNNCQQLIGGRLVVTCPDTYYPTSHCRSNMEVEGMMYPCKRQRLAQTLAMDAQKRDSCPRAEAAMAPRFKPYMMELQAVQIDKLKYASAREREGILQEKHAFIDMYKFLSTNSKYGATQVNLINGAVIDLVLASRS</sequence>
<comment type="caution">
    <text evidence="2">The sequence shown here is derived from an EMBL/GenBank/DDBJ whole genome shotgun (WGS) entry which is preliminary data.</text>
</comment>
<dbReference type="AlphaFoldDB" id="A0AAW1QTT7"/>
<feature type="compositionally biased region" description="Basic and acidic residues" evidence="1">
    <location>
        <begin position="7"/>
        <end position="22"/>
    </location>
</feature>
<dbReference type="EMBL" id="JALJOS010000027">
    <property type="protein sequence ID" value="KAK9824872.1"/>
    <property type="molecule type" value="Genomic_DNA"/>
</dbReference>
<gene>
    <name evidence="2" type="ORF">WJX74_002037</name>
</gene>
<keyword evidence="3" id="KW-1185">Reference proteome</keyword>
<organism evidence="2 3">
    <name type="scientific">Apatococcus lobatus</name>
    <dbReference type="NCBI Taxonomy" id="904363"/>
    <lineage>
        <taxon>Eukaryota</taxon>
        <taxon>Viridiplantae</taxon>
        <taxon>Chlorophyta</taxon>
        <taxon>core chlorophytes</taxon>
        <taxon>Trebouxiophyceae</taxon>
        <taxon>Chlorellales</taxon>
        <taxon>Chlorellaceae</taxon>
        <taxon>Apatococcus</taxon>
    </lineage>
</organism>
<evidence type="ECO:0000313" key="2">
    <source>
        <dbReference type="EMBL" id="KAK9824872.1"/>
    </source>
</evidence>
<protein>
    <submittedName>
        <fullName evidence="2">Uncharacterized protein</fullName>
    </submittedName>
</protein>
<evidence type="ECO:0000256" key="1">
    <source>
        <dbReference type="SAM" id="MobiDB-lite"/>
    </source>
</evidence>
<reference evidence="2 3" key="1">
    <citation type="journal article" date="2024" name="Nat. Commun.">
        <title>Phylogenomics reveals the evolutionary origins of lichenization in chlorophyte algae.</title>
        <authorList>
            <person name="Puginier C."/>
            <person name="Libourel C."/>
            <person name="Otte J."/>
            <person name="Skaloud P."/>
            <person name="Haon M."/>
            <person name="Grisel S."/>
            <person name="Petersen M."/>
            <person name="Berrin J.G."/>
            <person name="Delaux P.M."/>
            <person name="Dal Grande F."/>
            <person name="Keller J."/>
        </authorList>
    </citation>
    <scope>NUCLEOTIDE SEQUENCE [LARGE SCALE GENOMIC DNA]</scope>
    <source>
        <strain evidence="2 3">SAG 2145</strain>
    </source>
</reference>
<evidence type="ECO:0000313" key="3">
    <source>
        <dbReference type="Proteomes" id="UP001438707"/>
    </source>
</evidence>
<proteinExistence type="predicted"/>